<dbReference type="GO" id="GO:0016831">
    <property type="term" value="F:carboxy-lyase activity"/>
    <property type="evidence" value="ECO:0007669"/>
    <property type="project" value="UniProtKB-KW"/>
</dbReference>
<keyword evidence="7" id="KW-0175">Coiled coil</keyword>
<dbReference type="SUPFAM" id="SSF53383">
    <property type="entry name" value="PLP-dependent transferases"/>
    <property type="match status" value="1"/>
</dbReference>
<evidence type="ECO:0000256" key="8">
    <source>
        <dbReference type="SAM" id="MobiDB-lite"/>
    </source>
</evidence>
<dbReference type="InterPro" id="IPR015424">
    <property type="entry name" value="PyrdxlP-dep_Trfase"/>
</dbReference>
<name>A0A672SNQ5_SINGR</name>
<feature type="region of interest" description="Disordered" evidence="8">
    <location>
        <begin position="711"/>
        <end position="733"/>
    </location>
</feature>
<comment type="similarity">
    <text evidence="2">Belongs to the group II decarboxylase family.</text>
</comment>
<dbReference type="Ensembl" id="ENSSGRT00000110265.1">
    <property type="protein sequence ID" value="ENSSGRP00000103714.1"/>
    <property type="gene ID" value="ENSSGRG00000051131.1"/>
</dbReference>
<evidence type="ECO:0000256" key="4">
    <source>
        <dbReference type="ARBA" id="ARBA00022898"/>
    </source>
</evidence>
<gene>
    <name evidence="11" type="primary">pdxdc1</name>
</gene>
<dbReference type="Gene3D" id="3.40.640.10">
    <property type="entry name" value="Type I PLP-dependent aspartate aminotransferase-like (Major domain)"/>
    <property type="match status" value="1"/>
</dbReference>
<feature type="coiled-coil region" evidence="7">
    <location>
        <begin position="567"/>
        <end position="594"/>
    </location>
</feature>
<feature type="domain" description="PDXDC1-like third" evidence="10">
    <location>
        <begin position="456"/>
        <end position="561"/>
    </location>
</feature>
<protein>
    <recommendedName>
        <fullName evidence="6">Pyridoxal-dependent decarboxylase domain-containing protein 1</fullName>
    </recommendedName>
</protein>
<feature type="region of interest" description="Disordered" evidence="8">
    <location>
        <begin position="12"/>
        <end position="35"/>
    </location>
</feature>
<dbReference type="PANTHER" id="PTHR42735:SF1">
    <property type="entry name" value="PYRIDOXAL-DEPENDENT DECARBOXYLASE DOMAIN-CONTAINING PROTEIN 1-RELATED"/>
    <property type="match status" value="1"/>
</dbReference>
<dbReference type="FunFam" id="3.40.640.10:FF:000036">
    <property type="entry name" value="pyridoxal-dependent decarboxylase domain-containing protein 1 isoform X2"/>
    <property type="match status" value="1"/>
</dbReference>
<evidence type="ECO:0000259" key="10">
    <source>
        <dbReference type="Pfam" id="PF22937"/>
    </source>
</evidence>
<accession>A0A672SNQ5</accession>
<dbReference type="Pfam" id="PF22930">
    <property type="entry name" value="PDXDC1-like_cen"/>
    <property type="match status" value="1"/>
</dbReference>
<evidence type="ECO:0000256" key="2">
    <source>
        <dbReference type="ARBA" id="ARBA00009533"/>
    </source>
</evidence>
<evidence type="ECO:0000256" key="7">
    <source>
        <dbReference type="SAM" id="Coils"/>
    </source>
</evidence>
<evidence type="ECO:0000256" key="6">
    <source>
        <dbReference type="ARBA" id="ARBA00047190"/>
    </source>
</evidence>
<evidence type="ECO:0000313" key="12">
    <source>
        <dbReference type="Proteomes" id="UP000472262"/>
    </source>
</evidence>
<dbReference type="InterPro" id="IPR015421">
    <property type="entry name" value="PyrdxlP-dep_Trfase_major"/>
</dbReference>
<keyword evidence="5" id="KW-0456">Lyase</keyword>
<reference evidence="11" key="1">
    <citation type="submission" date="2025-08" db="UniProtKB">
        <authorList>
            <consortium name="Ensembl"/>
        </authorList>
    </citation>
    <scope>IDENTIFICATION</scope>
</reference>
<evidence type="ECO:0000313" key="11">
    <source>
        <dbReference type="Ensembl" id="ENSSGRP00000103714.1"/>
    </source>
</evidence>
<dbReference type="Proteomes" id="UP000472262">
    <property type="component" value="Unassembled WGS sequence"/>
</dbReference>
<sequence>MGNHLSDAMKILESGKLESEQGKERRKLSWKDIPGPLQGDGQDVVSILQLVQNLMHGDDDKQGQRMQYVAEQGHMALLGHSLAAYISVLERERLRKLTTRILSDTTLWLCRLFRYENGSAYYHEDDCEGLVNVCRLVINTHYEDYATEGFTMLSSKHPVIYQSAACRPGLGQHLCCQLGLPLSCLCIVPCNTMFGSLHQMDVALLDKLIRDDRESGKVPLLLIANAGTPGAGHTDKLSRLKELCVQYNMWLHVEGVNLATLALGQVSSAVTPATKCDSMTLTPGPWLGLPAVPAVTLYRHEDPALSLAAGLTSSQPVEKLRALPLWLSLQYLGHDGIVQRIKHASQLVEDELNSPVVVFRFSQDSAPSSGGSVEGYFAGDVLDALNRWLGEQLAQQVPLSGVDVVELEDEGTCVRFSPLMTAAALGTQENDVAALVEKLGEMIPVLSCTLRFRQDFKDEVLQQASLSYIEDLSWPGLGGVRYEPRTTDLDEDKRQHSVEKINGDLLKKLMELDTDLYFSGGPEFCEEKNGIFIGMATEDLDVAELVETIVSIGRDIEESGKLFENMTEVVRRGIQEAELQLQKANEEKLIEEGVFRQIPLVGSVLNWLSPVQASVKGRTFNLAEGCLDSTEPVYSVKAQMNKEASLDSPKSITKRFPGQKLFRRQGAGSDSVSDTSSVNQLEESFREMAHVQASDAEEAEVPQEHHVHIVEETALSDQRVPEGQETESVDTLR</sequence>
<dbReference type="GO" id="GO:0030170">
    <property type="term" value="F:pyridoxal phosphate binding"/>
    <property type="evidence" value="ECO:0007669"/>
    <property type="project" value="InterPro"/>
</dbReference>
<dbReference type="GO" id="GO:0019752">
    <property type="term" value="P:carboxylic acid metabolic process"/>
    <property type="evidence" value="ECO:0007669"/>
    <property type="project" value="InterPro"/>
</dbReference>
<keyword evidence="4" id="KW-0663">Pyridoxal phosphate</keyword>
<dbReference type="Pfam" id="PF00282">
    <property type="entry name" value="Pyridoxal_deC"/>
    <property type="match status" value="1"/>
</dbReference>
<proteinExistence type="inferred from homology"/>
<keyword evidence="12" id="KW-1185">Reference proteome</keyword>
<feature type="domain" description="PDXDC1/PDXD2 second" evidence="9">
    <location>
        <begin position="380"/>
        <end position="450"/>
    </location>
</feature>
<feature type="compositionally biased region" description="Basic and acidic residues" evidence="8">
    <location>
        <begin position="13"/>
        <end position="30"/>
    </location>
</feature>
<dbReference type="Pfam" id="PF22937">
    <property type="entry name" value="PDXDC1-like_cen2"/>
    <property type="match status" value="1"/>
</dbReference>
<dbReference type="InterPro" id="IPR055103">
    <property type="entry name" value="PDXDC1-like_2nd"/>
</dbReference>
<organism evidence="11 12">
    <name type="scientific">Sinocyclocheilus grahami</name>
    <name type="common">Dianchi golden-line fish</name>
    <name type="synonym">Barbus grahami</name>
    <dbReference type="NCBI Taxonomy" id="75366"/>
    <lineage>
        <taxon>Eukaryota</taxon>
        <taxon>Metazoa</taxon>
        <taxon>Chordata</taxon>
        <taxon>Craniata</taxon>
        <taxon>Vertebrata</taxon>
        <taxon>Euteleostomi</taxon>
        <taxon>Actinopterygii</taxon>
        <taxon>Neopterygii</taxon>
        <taxon>Teleostei</taxon>
        <taxon>Ostariophysi</taxon>
        <taxon>Cypriniformes</taxon>
        <taxon>Cyprinidae</taxon>
        <taxon>Cyprininae</taxon>
        <taxon>Sinocyclocheilus</taxon>
    </lineage>
</organism>
<dbReference type="InterPro" id="IPR002129">
    <property type="entry name" value="PyrdxlP-dep_de-COase"/>
</dbReference>
<dbReference type="InterPro" id="IPR050477">
    <property type="entry name" value="GrpII_AminoAcid_Decarb"/>
</dbReference>
<evidence type="ECO:0000256" key="1">
    <source>
        <dbReference type="ARBA" id="ARBA00001933"/>
    </source>
</evidence>
<feature type="compositionally biased region" description="Acidic residues" evidence="8">
    <location>
        <begin position="724"/>
        <end position="733"/>
    </location>
</feature>
<dbReference type="InterPro" id="IPR055102">
    <property type="entry name" value="PDXDC1-like_3rd"/>
</dbReference>
<reference evidence="11" key="2">
    <citation type="submission" date="2025-09" db="UniProtKB">
        <authorList>
            <consortium name="Ensembl"/>
        </authorList>
    </citation>
    <scope>IDENTIFICATION</scope>
</reference>
<evidence type="ECO:0000259" key="9">
    <source>
        <dbReference type="Pfam" id="PF22930"/>
    </source>
</evidence>
<keyword evidence="3" id="KW-0210">Decarboxylase</keyword>
<evidence type="ECO:0000256" key="3">
    <source>
        <dbReference type="ARBA" id="ARBA00022793"/>
    </source>
</evidence>
<dbReference type="PANTHER" id="PTHR42735">
    <property type="match status" value="1"/>
</dbReference>
<evidence type="ECO:0000256" key="5">
    <source>
        <dbReference type="ARBA" id="ARBA00023239"/>
    </source>
</evidence>
<dbReference type="AlphaFoldDB" id="A0A672SNQ5"/>
<comment type="cofactor">
    <cofactor evidence="1">
        <name>pyridoxal 5'-phosphate</name>
        <dbReference type="ChEBI" id="CHEBI:597326"/>
    </cofactor>
</comment>